<proteinExistence type="predicted"/>
<feature type="compositionally biased region" description="Polar residues" evidence="1">
    <location>
        <begin position="182"/>
        <end position="194"/>
    </location>
</feature>
<evidence type="ECO:0000256" key="1">
    <source>
        <dbReference type="SAM" id="MobiDB-lite"/>
    </source>
</evidence>
<name>A0AAW1Z0E0_CULAL</name>
<evidence type="ECO:0000313" key="3">
    <source>
        <dbReference type="Proteomes" id="UP001479290"/>
    </source>
</evidence>
<feature type="compositionally biased region" description="Basic residues" evidence="1">
    <location>
        <begin position="224"/>
        <end position="235"/>
    </location>
</feature>
<comment type="caution">
    <text evidence="2">The sequence shown here is derived from an EMBL/GenBank/DDBJ whole genome shotgun (WGS) entry which is preliminary data.</text>
</comment>
<dbReference type="Proteomes" id="UP001479290">
    <property type="component" value="Unassembled WGS sequence"/>
</dbReference>
<keyword evidence="3" id="KW-1185">Reference proteome</keyword>
<feature type="compositionally biased region" description="Polar residues" evidence="1">
    <location>
        <begin position="409"/>
        <end position="430"/>
    </location>
</feature>
<sequence length="478" mass="52378">MSVSSIPTMFPESPEFSDELATALAEGRWWAIMEVSDPISAENENVDLISGQWGETVEAGGTSCPTSLLSGASEKAWKKSKHWGFADESIKSTKQWRQKAMPEKGDSTSSPVFIGAPEKIPNSDETLKTTKKKKKKKKKSKKPQGAPVSETTEGRKLASFPVFGDGSESPQWRQKPQKPPDGSSQGARVLNRSQKNSKKGDLASSSDASEKPEFISVASLNARDKRRHFRKKKQKAAPVPVESPEEPAVPVGSQQRGKLRIPEHLVRHLQKASSEMGAPLAAGSQQAQETPRAPVAPNGAPKRPKLKIPEPLRRELLKQKPLASSVQGSSNPAKSRQDTAAPDGTPVGAPVLSGTRQGAHVPEGSPEQESNLKFPMQWREQKTPQRTPTSGDAGVDRTPPLKQYEQIHNKVQLNPKLRSQNQLHQRTCSHLNRKRALDSAGVDQSPPPKKPRLDQQPDSEQIDDLCRMFAKFLVISHI</sequence>
<feature type="compositionally biased region" description="Basic and acidic residues" evidence="1">
    <location>
        <begin position="307"/>
        <end position="318"/>
    </location>
</feature>
<feature type="compositionally biased region" description="Polar residues" evidence="1">
    <location>
        <begin position="322"/>
        <end position="334"/>
    </location>
</feature>
<protein>
    <submittedName>
        <fullName evidence="2">Uncharacterized protein</fullName>
    </submittedName>
</protein>
<accession>A0AAW1Z0E0</accession>
<evidence type="ECO:0000313" key="2">
    <source>
        <dbReference type="EMBL" id="KAK9953665.1"/>
    </source>
</evidence>
<feature type="compositionally biased region" description="Low complexity" evidence="1">
    <location>
        <begin position="236"/>
        <end position="251"/>
    </location>
</feature>
<feature type="region of interest" description="Disordered" evidence="1">
    <location>
        <begin position="88"/>
        <end position="461"/>
    </location>
</feature>
<gene>
    <name evidence="2" type="ORF">ABG768_017642</name>
</gene>
<dbReference type="EMBL" id="JAWDJR010000023">
    <property type="protein sequence ID" value="KAK9953665.1"/>
    <property type="molecule type" value="Genomic_DNA"/>
</dbReference>
<organism evidence="2 3">
    <name type="scientific">Culter alburnus</name>
    <name type="common">Topmouth culter</name>
    <dbReference type="NCBI Taxonomy" id="194366"/>
    <lineage>
        <taxon>Eukaryota</taxon>
        <taxon>Metazoa</taxon>
        <taxon>Chordata</taxon>
        <taxon>Craniata</taxon>
        <taxon>Vertebrata</taxon>
        <taxon>Euteleostomi</taxon>
        <taxon>Actinopterygii</taxon>
        <taxon>Neopterygii</taxon>
        <taxon>Teleostei</taxon>
        <taxon>Ostariophysi</taxon>
        <taxon>Cypriniformes</taxon>
        <taxon>Xenocyprididae</taxon>
        <taxon>Xenocypridinae</taxon>
        <taxon>Culter</taxon>
    </lineage>
</organism>
<dbReference type="AlphaFoldDB" id="A0AAW1Z0E0"/>
<feature type="compositionally biased region" description="Basic residues" evidence="1">
    <location>
        <begin position="129"/>
        <end position="142"/>
    </location>
</feature>
<reference evidence="2 3" key="1">
    <citation type="submission" date="2024-05" db="EMBL/GenBank/DDBJ databases">
        <title>A high-quality chromosomal-level genome assembly of Topmouth culter (Culter alburnus).</title>
        <authorList>
            <person name="Zhao H."/>
        </authorList>
    </citation>
    <scope>NUCLEOTIDE SEQUENCE [LARGE SCALE GENOMIC DNA]</scope>
    <source>
        <strain evidence="2">CATC2023</strain>
        <tissue evidence="2">Muscle</tissue>
    </source>
</reference>